<keyword evidence="2" id="KW-0449">Lipoprotein</keyword>
<dbReference type="Pfam" id="PF12771">
    <property type="entry name" value="SusD-like_2"/>
    <property type="match status" value="1"/>
</dbReference>
<dbReference type="InterPro" id="IPR041662">
    <property type="entry name" value="SusD-like_2"/>
</dbReference>
<feature type="signal peptide" evidence="1">
    <location>
        <begin position="1"/>
        <end position="24"/>
    </location>
</feature>
<feature type="chain" id="PRO_5046819783" evidence="1">
    <location>
        <begin position="25"/>
        <end position="481"/>
    </location>
</feature>
<reference evidence="2" key="1">
    <citation type="submission" date="2022-01" db="EMBL/GenBank/DDBJ databases">
        <authorList>
            <person name="Jo J.-H."/>
            <person name="Im W.-T."/>
        </authorList>
    </citation>
    <scope>NUCLEOTIDE SEQUENCE</scope>
    <source>
        <strain evidence="2">NA20</strain>
    </source>
</reference>
<dbReference type="SUPFAM" id="SSF48452">
    <property type="entry name" value="TPR-like"/>
    <property type="match status" value="1"/>
</dbReference>
<protein>
    <submittedName>
        <fullName evidence="2">SusD/RagB family nutrient-binding outer membrane lipoprotein</fullName>
    </submittedName>
</protein>
<dbReference type="InterPro" id="IPR011990">
    <property type="entry name" value="TPR-like_helical_dom_sf"/>
</dbReference>
<dbReference type="Gene3D" id="1.25.40.390">
    <property type="match status" value="1"/>
</dbReference>
<comment type="caution">
    <text evidence="2">The sequence shown here is derived from an EMBL/GenBank/DDBJ whole genome shotgun (WGS) entry which is preliminary data.</text>
</comment>
<sequence>MIKKFLNSKVLMALLFTASLSSCKKDFGDMNINPANPSPTELRTRMLLANAQLSIPGIFFGNNTANFYAQYLSEGPYPGASWYNTVNFDWGATYTGPLYDLKQILKFVDASAPETAGGGDLANQKAVATILSCQYYNWLTDRFGAIPYSQSLDITNLAPAYDLQQAVYDDLFKKLTEAVAMINTSAVGVQGDLMFAGNMLRWKKFANTLRMDMALRISNVDPTRGKTEFAAAIADAAATIQSNADNMTWAYNSAATTFYNPWYSNYTVSARNDYAISKTLTDYMLPKNDRRITAYAESLSGSYVGLPYGVAGAVNIPGTYSRIGDPFRQMTSPARLYNYPQVLFMMAEAYKIGYISGGDASAATAYANAIRASWEMNGVYNATDYNAYMAQVPYDAANAVKQIITEKWVHNYLNGNAAWNDWRRTGFPVLTPAPATANLGGIPVRQAYATSEPNINKAAYDAAVAAQGKDDLNTRLWWDTN</sequence>
<gene>
    <name evidence="2" type="ORF">LZZ85_06920</name>
</gene>
<dbReference type="RefSeq" id="WP_237870016.1">
    <property type="nucleotide sequence ID" value="NZ_JAKLTR010000003.1"/>
</dbReference>
<evidence type="ECO:0000313" key="3">
    <source>
        <dbReference type="Proteomes" id="UP001165367"/>
    </source>
</evidence>
<organism evidence="2 3">
    <name type="scientific">Terrimonas ginsenosidimutans</name>
    <dbReference type="NCBI Taxonomy" id="2908004"/>
    <lineage>
        <taxon>Bacteria</taxon>
        <taxon>Pseudomonadati</taxon>
        <taxon>Bacteroidota</taxon>
        <taxon>Chitinophagia</taxon>
        <taxon>Chitinophagales</taxon>
        <taxon>Chitinophagaceae</taxon>
        <taxon>Terrimonas</taxon>
    </lineage>
</organism>
<dbReference type="EMBL" id="JAKLTR010000003">
    <property type="protein sequence ID" value="MCG2614005.1"/>
    <property type="molecule type" value="Genomic_DNA"/>
</dbReference>
<evidence type="ECO:0000313" key="2">
    <source>
        <dbReference type="EMBL" id="MCG2614005.1"/>
    </source>
</evidence>
<accession>A0ABS9KNV8</accession>
<keyword evidence="3" id="KW-1185">Reference proteome</keyword>
<dbReference type="PROSITE" id="PS51257">
    <property type="entry name" value="PROKAR_LIPOPROTEIN"/>
    <property type="match status" value="1"/>
</dbReference>
<dbReference type="Proteomes" id="UP001165367">
    <property type="component" value="Unassembled WGS sequence"/>
</dbReference>
<evidence type="ECO:0000256" key="1">
    <source>
        <dbReference type="SAM" id="SignalP"/>
    </source>
</evidence>
<proteinExistence type="predicted"/>
<keyword evidence="1" id="KW-0732">Signal</keyword>
<name>A0ABS9KNV8_9BACT</name>